<dbReference type="InterPro" id="IPR023696">
    <property type="entry name" value="Ureohydrolase_dom_sf"/>
</dbReference>
<protein>
    <submittedName>
        <fullName evidence="2">Arginase family protein</fullName>
    </submittedName>
</protein>
<dbReference type="PANTHER" id="PTHR11358">
    <property type="entry name" value="ARGINASE/AGMATINASE"/>
    <property type="match status" value="1"/>
</dbReference>
<dbReference type="Gene3D" id="3.40.800.10">
    <property type="entry name" value="Ureohydrolase domain"/>
    <property type="match status" value="1"/>
</dbReference>
<dbReference type="GO" id="GO:0008783">
    <property type="term" value="F:agmatinase activity"/>
    <property type="evidence" value="ECO:0007669"/>
    <property type="project" value="TreeGrafter"/>
</dbReference>
<dbReference type="GO" id="GO:0046872">
    <property type="term" value="F:metal ion binding"/>
    <property type="evidence" value="ECO:0007669"/>
    <property type="project" value="InterPro"/>
</dbReference>
<evidence type="ECO:0000256" key="1">
    <source>
        <dbReference type="PROSITE-ProRule" id="PRU00742"/>
    </source>
</evidence>
<dbReference type="SUPFAM" id="SSF52768">
    <property type="entry name" value="Arginase/deacetylase"/>
    <property type="match status" value="1"/>
</dbReference>
<dbReference type="Pfam" id="PF00491">
    <property type="entry name" value="Arginase"/>
    <property type="match status" value="1"/>
</dbReference>
<sequence length="266" mass="30748">MNDGIQKERTEAGPIVLMNFTHVYEMEKFWKKEPHLWIDCTDMSGVNGYCDEAAAGQIRERLAGLPPEGLHFIDSGNFHYVSKFWTDKIDRDFVLILFDHHTDLQRSRFGDILSCGSWVRDVLDHNLYAKMAVLIGTDAQYLREVEPTYRERIVGFTPDVLEAEKTWEYFSDTQLEGKYGALPIYISIDKDVLSRKEEITDWDQGEMSMETMQAILRSLLCSHEVIGVDVCGECHWLPGMSSEPVRKNDSVNDRFIQLLKQEVIQE</sequence>
<gene>
    <name evidence="2" type="ORF">H9717_10710</name>
</gene>
<dbReference type="Proteomes" id="UP000886858">
    <property type="component" value="Unassembled WGS sequence"/>
</dbReference>
<dbReference type="GO" id="GO:0033389">
    <property type="term" value="P:putrescine biosynthetic process from arginine, via agmatine"/>
    <property type="evidence" value="ECO:0007669"/>
    <property type="project" value="TreeGrafter"/>
</dbReference>
<evidence type="ECO:0000313" key="2">
    <source>
        <dbReference type="EMBL" id="HJA93563.1"/>
    </source>
</evidence>
<reference evidence="2" key="1">
    <citation type="journal article" date="2021" name="PeerJ">
        <title>Extensive microbial diversity within the chicken gut microbiome revealed by metagenomics and culture.</title>
        <authorList>
            <person name="Gilroy R."/>
            <person name="Ravi A."/>
            <person name="Getino M."/>
            <person name="Pursley I."/>
            <person name="Horton D.L."/>
            <person name="Alikhan N.F."/>
            <person name="Baker D."/>
            <person name="Gharbi K."/>
            <person name="Hall N."/>
            <person name="Watson M."/>
            <person name="Adriaenssens E.M."/>
            <person name="Foster-Nyarko E."/>
            <person name="Jarju S."/>
            <person name="Secka A."/>
            <person name="Antonio M."/>
            <person name="Oren A."/>
            <person name="Chaudhuri R.R."/>
            <person name="La Ragione R."/>
            <person name="Hildebrand F."/>
            <person name="Pallen M.J."/>
        </authorList>
    </citation>
    <scope>NUCLEOTIDE SEQUENCE</scope>
    <source>
        <strain evidence="2">CHK179-7159</strain>
    </source>
</reference>
<dbReference type="PROSITE" id="PS51409">
    <property type="entry name" value="ARGINASE_2"/>
    <property type="match status" value="1"/>
</dbReference>
<dbReference type="EMBL" id="DWYY01000116">
    <property type="protein sequence ID" value="HJA93563.1"/>
    <property type="molecule type" value="Genomic_DNA"/>
</dbReference>
<organism evidence="2 3">
    <name type="scientific">Candidatus Eisenbergiella merdipullorum</name>
    <dbReference type="NCBI Taxonomy" id="2838553"/>
    <lineage>
        <taxon>Bacteria</taxon>
        <taxon>Bacillati</taxon>
        <taxon>Bacillota</taxon>
        <taxon>Clostridia</taxon>
        <taxon>Lachnospirales</taxon>
        <taxon>Lachnospiraceae</taxon>
        <taxon>Eisenbergiella</taxon>
    </lineage>
</organism>
<dbReference type="InterPro" id="IPR006035">
    <property type="entry name" value="Ureohydrolase"/>
</dbReference>
<reference evidence="2" key="2">
    <citation type="submission" date="2021-04" db="EMBL/GenBank/DDBJ databases">
        <authorList>
            <person name="Gilroy R."/>
        </authorList>
    </citation>
    <scope>NUCLEOTIDE SEQUENCE</scope>
    <source>
        <strain evidence="2">CHK179-7159</strain>
    </source>
</reference>
<dbReference type="AlphaFoldDB" id="A0A9D2I8A5"/>
<comment type="caution">
    <text evidence="2">The sequence shown here is derived from an EMBL/GenBank/DDBJ whole genome shotgun (WGS) entry which is preliminary data.</text>
</comment>
<comment type="similarity">
    <text evidence="1">Belongs to the arginase family.</text>
</comment>
<accession>A0A9D2I8A5</accession>
<proteinExistence type="inferred from homology"/>
<name>A0A9D2I8A5_9FIRM</name>
<evidence type="ECO:0000313" key="3">
    <source>
        <dbReference type="Proteomes" id="UP000886858"/>
    </source>
</evidence>
<dbReference type="PANTHER" id="PTHR11358:SF41">
    <property type="entry name" value="ARGINASE"/>
    <property type="match status" value="1"/>
</dbReference>